<sequence length="91" mass="10151">TVWQCKTLIQDHLIDFIRMSPTHGGGVTNLRKVLWLAEMHQVKSGLHGPSDVSPVGVAASLHLDLAISNFGIQEYQQRPALVDDLFPHAYY</sequence>
<gene>
    <name evidence="2" type="ORF">B1B_14878</name>
</gene>
<evidence type="ECO:0000259" key="1">
    <source>
        <dbReference type="Pfam" id="PF13378"/>
    </source>
</evidence>
<feature type="domain" description="Enolase C-terminal" evidence="1">
    <location>
        <begin position="1"/>
        <end position="86"/>
    </location>
</feature>
<dbReference type="InterPro" id="IPR034593">
    <property type="entry name" value="DgoD-like"/>
</dbReference>
<comment type="caution">
    <text evidence="2">The sequence shown here is derived from an EMBL/GenBank/DDBJ whole genome shotgun (WGS) entry which is preliminary data.</text>
</comment>
<name>T0Z910_9ZZZZ</name>
<dbReference type="InterPro" id="IPR029065">
    <property type="entry name" value="Enolase_C-like"/>
</dbReference>
<dbReference type="AlphaFoldDB" id="T0Z910"/>
<dbReference type="PANTHER" id="PTHR48080">
    <property type="entry name" value="D-GALACTONATE DEHYDRATASE-RELATED"/>
    <property type="match status" value="1"/>
</dbReference>
<feature type="non-terminal residue" evidence="2">
    <location>
        <position position="91"/>
    </location>
</feature>
<feature type="non-terminal residue" evidence="2">
    <location>
        <position position="1"/>
    </location>
</feature>
<organism evidence="2">
    <name type="scientific">mine drainage metagenome</name>
    <dbReference type="NCBI Taxonomy" id="410659"/>
    <lineage>
        <taxon>unclassified sequences</taxon>
        <taxon>metagenomes</taxon>
        <taxon>ecological metagenomes</taxon>
    </lineage>
</organism>
<evidence type="ECO:0000313" key="2">
    <source>
        <dbReference type="EMBL" id="EQD40557.1"/>
    </source>
</evidence>
<proteinExistence type="predicted"/>
<dbReference type="PANTHER" id="PTHR48080:SF6">
    <property type="entry name" value="STARVATION-SENSING PROTEIN RSPA"/>
    <property type="match status" value="1"/>
</dbReference>
<dbReference type="SUPFAM" id="SSF51604">
    <property type="entry name" value="Enolase C-terminal domain-like"/>
    <property type="match status" value="1"/>
</dbReference>
<protein>
    <submittedName>
        <fullName evidence="2">Starvation sensing protein</fullName>
    </submittedName>
</protein>
<dbReference type="Pfam" id="PF13378">
    <property type="entry name" value="MR_MLE_C"/>
    <property type="match status" value="1"/>
</dbReference>
<dbReference type="InterPro" id="IPR036849">
    <property type="entry name" value="Enolase-like_C_sf"/>
</dbReference>
<dbReference type="Gene3D" id="3.20.20.120">
    <property type="entry name" value="Enolase-like C-terminal domain"/>
    <property type="match status" value="1"/>
</dbReference>
<reference evidence="2" key="2">
    <citation type="journal article" date="2014" name="ISME J.">
        <title>Microbial stratification in low pH oxic and suboxic macroscopic growths along an acid mine drainage.</title>
        <authorList>
            <person name="Mendez-Garcia C."/>
            <person name="Mesa V."/>
            <person name="Sprenger R.R."/>
            <person name="Richter M."/>
            <person name="Diez M.S."/>
            <person name="Solano J."/>
            <person name="Bargiela R."/>
            <person name="Golyshina O.V."/>
            <person name="Manteca A."/>
            <person name="Ramos J.L."/>
            <person name="Gallego J.R."/>
            <person name="Llorente I."/>
            <person name="Martins Dos Santos V.A."/>
            <person name="Jensen O.N."/>
            <person name="Pelaez A.I."/>
            <person name="Sanchez J."/>
            <person name="Ferrer M."/>
        </authorList>
    </citation>
    <scope>NUCLEOTIDE SEQUENCE</scope>
</reference>
<dbReference type="EMBL" id="AUZY01009885">
    <property type="protein sequence ID" value="EQD40557.1"/>
    <property type="molecule type" value="Genomic_DNA"/>
</dbReference>
<reference evidence="2" key="1">
    <citation type="submission" date="2013-08" db="EMBL/GenBank/DDBJ databases">
        <authorList>
            <person name="Mendez C."/>
            <person name="Richter M."/>
            <person name="Ferrer M."/>
            <person name="Sanchez J."/>
        </authorList>
    </citation>
    <scope>NUCLEOTIDE SEQUENCE</scope>
</reference>
<accession>T0Z910</accession>